<reference evidence="5" key="1">
    <citation type="journal article" date="2014" name="Front. Microbiol.">
        <title>High frequency of phylogenetically diverse reductive dehalogenase-homologous genes in deep subseafloor sedimentary metagenomes.</title>
        <authorList>
            <person name="Kawai M."/>
            <person name="Futagami T."/>
            <person name="Toyoda A."/>
            <person name="Takaki Y."/>
            <person name="Nishi S."/>
            <person name="Hori S."/>
            <person name="Arai W."/>
            <person name="Tsubouchi T."/>
            <person name="Morono Y."/>
            <person name="Uchiyama I."/>
            <person name="Ito T."/>
            <person name="Fujiyama A."/>
            <person name="Inagaki F."/>
            <person name="Takami H."/>
        </authorList>
    </citation>
    <scope>NUCLEOTIDE SEQUENCE</scope>
    <source>
        <strain evidence="5">Expedition CK06-06</strain>
    </source>
</reference>
<evidence type="ECO:0000313" key="5">
    <source>
        <dbReference type="EMBL" id="GAI76216.1"/>
    </source>
</evidence>
<name>X1SAR4_9ZZZZ</name>
<dbReference type="AlphaFoldDB" id="X1SAR4"/>
<keyword evidence="2" id="KW-0560">Oxidoreductase</keyword>
<dbReference type="InterPro" id="IPR001017">
    <property type="entry name" value="DH_E1"/>
</dbReference>
<evidence type="ECO:0000259" key="4">
    <source>
        <dbReference type="Pfam" id="PF00676"/>
    </source>
</evidence>
<evidence type="ECO:0000256" key="3">
    <source>
        <dbReference type="ARBA" id="ARBA00023052"/>
    </source>
</evidence>
<protein>
    <recommendedName>
        <fullName evidence="4">Dehydrogenase E1 component domain-containing protein</fullName>
    </recommendedName>
</protein>
<keyword evidence="3" id="KW-0786">Thiamine pyrophosphate</keyword>
<dbReference type="InterPro" id="IPR029061">
    <property type="entry name" value="THDP-binding"/>
</dbReference>
<proteinExistence type="predicted"/>
<dbReference type="Pfam" id="PF00676">
    <property type="entry name" value="E1_dh"/>
    <property type="match status" value="1"/>
</dbReference>
<feature type="non-terminal residue" evidence="5">
    <location>
        <position position="1"/>
    </location>
</feature>
<feature type="non-terminal residue" evidence="5">
    <location>
        <position position="277"/>
    </location>
</feature>
<accession>X1SAR4</accession>
<dbReference type="Gene3D" id="3.40.50.970">
    <property type="match status" value="1"/>
</dbReference>
<evidence type="ECO:0000256" key="1">
    <source>
        <dbReference type="ARBA" id="ARBA00001964"/>
    </source>
</evidence>
<dbReference type="InterPro" id="IPR050642">
    <property type="entry name" value="PDH_E1_Alpha_Subunit"/>
</dbReference>
<feature type="domain" description="Dehydrogenase E1 component" evidence="4">
    <location>
        <begin position="167"/>
        <end position="271"/>
    </location>
</feature>
<dbReference type="EMBL" id="BARW01010433">
    <property type="protein sequence ID" value="GAI76216.1"/>
    <property type="molecule type" value="Genomic_DNA"/>
</dbReference>
<comment type="cofactor">
    <cofactor evidence="1">
        <name>thiamine diphosphate</name>
        <dbReference type="ChEBI" id="CHEBI:58937"/>
    </cofactor>
</comment>
<dbReference type="GO" id="GO:0016624">
    <property type="term" value="F:oxidoreductase activity, acting on the aldehyde or oxo group of donors, disulfide as acceptor"/>
    <property type="evidence" value="ECO:0007669"/>
    <property type="project" value="InterPro"/>
</dbReference>
<sequence length="277" mass="30790">VKMTKSIEIIPEVVFEKDKIEFKPIEINAYNKSIEEEKKLFLKDDFKAIYHDMCVLREFETILDKIKKEGAYKGIKYNHKGPAHLSIGQESAAVGQAFTLGVSDHIYGSHRSHSEVLAKGLSAIRKLNDKKLLDIMKGYMDGLILEVVEKNHQGSYKELARKFLIYGTYAENFARKTGFNKGLGGSMHVFFPPFGIYPNNAIVGGSGSIGPGAALYKRLNRAGGIVIINIGDGSFGCGPVWEGICFATMDQYRTLWDKKLGGGLPLIFNCMNKGRIQ</sequence>
<dbReference type="GO" id="GO:0006086">
    <property type="term" value="P:pyruvate decarboxylation to acetyl-CoA"/>
    <property type="evidence" value="ECO:0007669"/>
    <property type="project" value="TreeGrafter"/>
</dbReference>
<evidence type="ECO:0000256" key="2">
    <source>
        <dbReference type="ARBA" id="ARBA00023002"/>
    </source>
</evidence>
<dbReference type="PANTHER" id="PTHR11516:SF2">
    <property type="entry name" value="PYRUVATE DEHYDROGENASE ALPHA SUBUNIT"/>
    <property type="match status" value="1"/>
</dbReference>
<dbReference type="PANTHER" id="PTHR11516">
    <property type="entry name" value="PYRUVATE DEHYDROGENASE E1 COMPONENT, ALPHA SUBUNIT BACTERIAL AND ORGANELLAR"/>
    <property type="match status" value="1"/>
</dbReference>
<gene>
    <name evidence="5" type="ORF">S12H4_20547</name>
</gene>
<comment type="caution">
    <text evidence="5">The sequence shown here is derived from an EMBL/GenBank/DDBJ whole genome shotgun (WGS) entry which is preliminary data.</text>
</comment>
<dbReference type="SUPFAM" id="SSF52518">
    <property type="entry name" value="Thiamin diphosphate-binding fold (THDP-binding)"/>
    <property type="match status" value="1"/>
</dbReference>
<organism evidence="5">
    <name type="scientific">marine sediment metagenome</name>
    <dbReference type="NCBI Taxonomy" id="412755"/>
    <lineage>
        <taxon>unclassified sequences</taxon>
        <taxon>metagenomes</taxon>
        <taxon>ecological metagenomes</taxon>
    </lineage>
</organism>